<dbReference type="PANTHER" id="PTHR33112">
    <property type="entry name" value="DOMAIN PROTEIN, PUTATIVE-RELATED"/>
    <property type="match status" value="1"/>
</dbReference>
<dbReference type="Pfam" id="PF06985">
    <property type="entry name" value="HET"/>
    <property type="match status" value="1"/>
</dbReference>
<dbReference type="Proteomes" id="UP001521184">
    <property type="component" value="Unassembled WGS sequence"/>
</dbReference>
<keyword evidence="4" id="KW-1185">Reference proteome</keyword>
<evidence type="ECO:0000256" key="1">
    <source>
        <dbReference type="SAM" id="MobiDB-lite"/>
    </source>
</evidence>
<dbReference type="EMBL" id="JAKEKT020000013">
    <property type="protein sequence ID" value="KAL1647085.1"/>
    <property type="molecule type" value="Genomic_DNA"/>
</dbReference>
<name>A0ABR3TXT9_9PEZI</name>
<feature type="compositionally biased region" description="Low complexity" evidence="1">
    <location>
        <begin position="280"/>
        <end position="297"/>
    </location>
</feature>
<proteinExistence type="predicted"/>
<accession>A0ABR3TXT9</accession>
<dbReference type="InterPro" id="IPR010730">
    <property type="entry name" value="HET"/>
</dbReference>
<evidence type="ECO:0000259" key="2">
    <source>
        <dbReference type="Pfam" id="PF06985"/>
    </source>
</evidence>
<feature type="domain" description="Heterokaryon incompatibility" evidence="2">
    <location>
        <begin position="92"/>
        <end position="247"/>
    </location>
</feature>
<gene>
    <name evidence="3" type="ORF">SLS58_002855</name>
</gene>
<feature type="region of interest" description="Disordered" evidence="1">
    <location>
        <begin position="278"/>
        <end position="298"/>
    </location>
</feature>
<sequence>MALAETDVEHEPWQVRVDGLPEAIPSNTGDPSLSRLMSTWLDRCLKDHKGKCGASPDVDANWHPKRLLHISDSSSDRVRLIDTAFEKPTGRYATLSHCWGPNPTFLRLDAENMPSLIAHGIPTAALPPSFRDTVVTCRRLHIAYLWIDSLCILQRGAGSRADWSLHAIQMAQIYTNCVLNIAIDRASSPWAGAFAARDPAPLQHSTVVVPRRTGGSTRVCTVGTTADDPEKLRARQPLAARAWVLQERLLAPRVLHFGGDRVFWECGAAWRDELRPGPPRAGCSSASPSPSPSSSRPLAVYDPFDVPGADARGKPATRFWNVILPVAYFISLYSFELSAILHDINTASLSGHNLRLSQQSRSAAVIKHPRFQHWLKTKTSAALHVDGSERGSSAAISSMSYVCNLLWQALEGLEETDVFLPLIFFCGLHTTDDDPLSGAVGIIKSLTAPLLLRYGANLDLAFVTNELLQGMETDSLDVFCYLFRGLLCSLSHGTVFCIVDGISWVENDEHVNGLRQLLAFMKGLVKEVRRAGSGLLVKILLTSPSMSACSGEWLS</sequence>
<comment type="caution">
    <text evidence="3">The sequence shown here is derived from an EMBL/GenBank/DDBJ whole genome shotgun (WGS) entry which is preliminary data.</text>
</comment>
<reference evidence="3 4" key="1">
    <citation type="journal article" date="2023" name="Plant Dis.">
        <title>First Report of Diplodia intermedia Causing Canker and Dieback Diseases on Apple Trees in Canada.</title>
        <authorList>
            <person name="Ellouze W."/>
            <person name="Ilyukhin E."/>
            <person name="Sulman M."/>
            <person name="Ali S."/>
        </authorList>
    </citation>
    <scope>NUCLEOTIDE SEQUENCE [LARGE SCALE GENOMIC DNA]</scope>
    <source>
        <strain evidence="3 4">M45-28</strain>
    </source>
</reference>
<organism evidence="3 4">
    <name type="scientific">Diplodia intermedia</name>
    <dbReference type="NCBI Taxonomy" id="856260"/>
    <lineage>
        <taxon>Eukaryota</taxon>
        <taxon>Fungi</taxon>
        <taxon>Dikarya</taxon>
        <taxon>Ascomycota</taxon>
        <taxon>Pezizomycotina</taxon>
        <taxon>Dothideomycetes</taxon>
        <taxon>Dothideomycetes incertae sedis</taxon>
        <taxon>Botryosphaeriales</taxon>
        <taxon>Botryosphaeriaceae</taxon>
        <taxon>Diplodia</taxon>
    </lineage>
</organism>
<evidence type="ECO:0000313" key="3">
    <source>
        <dbReference type="EMBL" id="KAL1647085.1"/>
    </source>
</evidence>
<evidence type="ECO:0000313" key="4">
    <source>
        <dbReference type="Proteomes" id="UP001521184"/>
    </source>
</evidence>
<dbReference type="PANTHER" id="PTHR33112:SF8">
    <property type="entry name" value="HETEROKARYON INCOMPATIBILITY DOMAIN-CONTAINING PROTEIN"/>
    <property type="match status" value="1"/>
</dbReference>
<protein>
    <recommendedName>
        <fullName evidence="2">Heterokaryon incompatibility domain-containing protein</fullName>
    </recommendedName>
</protein>